<feature type="region of interest" description="Disordered" evidence="1">
    <location>
        <begin position="1"/>
        <end position="26"/>
    </location>
</feature>
<protein>
    <recommendedName>
        <fullName evidence="4">Spherulation-specific family 4</fullName>
    </recommendedName>
</protein>
<dbReference type="InterPro" id="IPR021986">
    <property type="entry name" value="Spherulin4"/>
</dbReference>
<dbReference type="PANTHER" id="PTHR35040">
    <property type="match status" value="1"/>
</dbReference>
<evidence type="ECO:0000256" key="1">
    <source>
        <dbReference type="SAM" id="MobiDB-lite"/>
    </source>
</evidence>
<keyword evidence="3" id="KW-1185">Reference proteome</keyword>
<evidence type="ECO:0000313" key="2">
    <source>
        <dbReference type="EMBL" id="SPO01408.1"/>
    </source>
</evidence>
<dbReference type="Pfam" id="PF12138">
    <property type="entry name" value="Spherulin4"/>
    <property type="match status" value="1"/>
</dbReference>
<dbReference type="AlphaFoldDB" id="A0AAE8SUV2"/>
<dbReference type="Proteomes" id="UP001187682">
    <property type="component" value="Unassembled WGS sequence"/>
</dbReference>
<dbReference type="PANTHER" id="PTHR35040:SF9">
    <property type="entry name" value="4-LIKE CELL SURFACE PROTEIN, PUTATIVE (AFU_ORTHOLOGUE AFUA_4G14080)-RELATED"/>
    <property type="match status" value="1"/>
</dbReference>
<name>A0AAE8SUV2_9PEZI</name>
<comment type="caution">
    <text evidence="2">The sequence shown here is derived from an EMBL/GenBank/DDBJ whole genome shotgun (WGS) entry which is preliminary data.</text>
</comment>
<proteinExistence type="predicted"/>
<reference evidence="2" key="1">
    <citation type="submission" date="2018-03" db="EMBL/GenBank/DDBJ databases">
        <authorList>
            <person name="Guldener U."/>
        </authorList>
    </citation>
    <scope>NUCLEOTIDE SEQUENCE</scope>
</reference>
<accession>A0AAE8SUV2</accession>
<evidence type="ECO:0000313" key="3">
    <source>
        <dbReference type="Proteomes" id="UP001187682"/>
    </source>
</evidence>
<evidence type="ECO:0008006" key="4">
    <source>
        <dbReference type="Google" id="ProtNLM"/>
    </source>
</evidence>
<sequence>MSGSSASASSSPPANTAAPAPRQQPTTTTATVAPFICIPLYIYPGPGAWDPLILAARARPSSHFHAIVNPHNGPGASPLPDANYVSALRALSALPNVTVLGYVHVTYGKRDAADVRRDVEAYGAWRGLDAGLRIDGIFFDEAPAERGMLGYMADVSRCAKRSLTAAAADLAAGDKEGIVMLNPGVVVPREYYDMADFVVAFEQAHGHWGSVGGEFLGAVDAAMRAKTVVMVHSCRVGDGDLERLARRFRGEGIRGQYVTAQMHGGYSEWPSWWDRYVEFVFPGSGVASGHA</sequence>
<dbReference type="EMBL" id="ONZQ02000005">
    <property type="protein sequence ID" value="SPO01408.1"/>
    <property type="molecule type" value="Genomic_DNA"/>
</dbReference>
<organism evidence="2 3">
    <name type="scientific">Cephalotrichum gorgonifer</name>
    <dbReference type="NCBI Taxonomy" id="2041049"/>
    <lineage>
        <taxon>Eukaryota</taxon>
        <taxon>Fungi</taxon>
        <taxon>Dikarya</taxon>
        <taxon>Ascomycota</taxon>
        <taxon>Pezizomycotina</taxon>
        <taxon>Sordariomycetes</taxon>
        <taxon>Hypocreomycetidae</taxon>
        <taxon>Microascales</taxon>
        <taxon>Microascaceae</taxon>
        <taxon>Cephalotrichum</taxon>
    </lineage>
</organism>
<gene>
    <name evidence="2" type="ORF">DNG_04084</name>
</gene>